<dbReference type="Pfam" id="PF00012">
    <property type="entry name" value="HSP70"/>
    <property type="match status" value="1"/>
</dbReference>
<reference evidence="7" key="1">
    <citation type="journal article" date="2011" name="PLoS Biol.">
        <title>Gene gain and loss during evolution of obligate parasitism in the white rust pathogen of Arabidopsis thaliana.</title>
        <authorList>
            <person name="Kemen E."/>
            <person name="Gardiner A."/>
            <person name="Schultz-Larsen T."/>
            <person name="Kemen A.C."/>
            <person name="Balmuth A.L."/>
            <person name="Robert-Seilaniantz A."/>
            <person name="Bailey K."/>
            <person name="Holub E."/>
            <person name="Studholme D.J."/>
            <person name="Maclean D."/>
            <person name="Jones J.D."/>
        </authorList>
    </citation>
    <scope>NUCLEOTIDE SEQUENCE</scope>
</reference>
<dbReference type="InterPro" id="IPR029048">
    <property type="entry name" value="HSP70_C_sf"/>
</dbReference>
<keyword evidence="3" id="KW-0067">ATP-binding</keyword>
<proteinExistence type="predicted"/>
<evidence type="ECO:0000256" key="4">
    <source>
        <dbReference type="ARBA" id="ARBA00023186"/>
    </source>
</evidence>
<feature type="transmembrane region" description="Helical" evidence="6">
    <location>
        <begin position="12"/>
        <end position="28"/>
    </location>
</feature>
<gene>
    <name evidence="7" type="primary">AlNc14C125G6794</name>
    <name evidence="7" type="ORF">ALNC14_076620</name>
</gene>
<dbReference type="InterPro" id="IPR029047">
    <property type="entry name" value="HSP70_peptide-bd_sf"/>
</dbReference>
<protein>
    <submittedName>
        <fullName evidence="7">Protein heat shock protein putative</fullName>
    </submittedName>
</protein>
<feature type="compositionally biased region" description="Basic and acidic residues" evidence="5">
    <location>
        <begin position="864"/>
        <end position="929"/>
    </location>
</feature>
<dbReference type="SUPFAM" id="SSF53067">
    <property type="entry name" value="Actin-like ATPase domain"/>
    <property type="match status" value="2"/>
</dbReference>
<dbReference type="GO" id="GO:0140662">
    <property type="term" value="F:ATP-dependent protein folding chaperone"/>
    <property type="evidence" value="ECO:0007669"/>
    <property type="project" value="InterPro"/>
</dbReference>
<keyword evidence="6" id="KW-0472">Membrane</keyword>
<evidence type="ECO:0000313" key="7">
    <source>
        <dbReference type="EMBL" id="CCA21519.1"/>
    </source>
</evidence>
<dbReference type="PANTHER" id="PTHR45639">
    <property type="entry name" value="HSC70CB, ISOFORM G-RELATED"/>
    <property type="match status" value="1"/>
</dbReference>
<keyword evidence="6" id="KW-1133">Transmembrane helix</keyword>
<feature type="region of interest" description="Disordered" evidence="5">
    <location>
        <begin position="577"/>
        <end position="613"/>
    </location>
</feature>
<sequence length="929" mass="104728">MKHAIIRNRGWLFLPSRAISTFLFLVYMCTQQCVVHSKVAGLDFGGEYFKVALVKPGKPFEIVTNVHSKRKTETMVAFDGEERLYGADADTIGVRRPHTGYAQIRRFLGSSLDQYGIVSLILEEYYPYSLSTNEKRGSIHIKHEDEKHYHAEEVVAMVFSHVRQITDVFAETDVKDYVITVPEYYTQAQRQAVLDAAELAGLRVLSLINENTAAALQLCIHTTLEPDTPKRVIFYNQGSTSLQVTIAELFSYVVPVGSSSNKTIIGFKVLSKAWNQHLGSSQIDLRLAEHFAREFNEKVLHNKQDVRSLPKVMAKLRAQAKKTKIVLSANEEIPVVMQSLLEDYDLRTTVTRTLLEELCKDLFDQALGPVHEALEKANLTRQDIHEVELIGGGVRVPKVQRLLKEFFNVPELGAHLNGDEAMALGAAFRAANLSNSFRVRPIQMTDTASYGIGATLADVNAEDGKDSSWTKHAPLFTTAHRLGARKAVSLTHTRDMFCTFRYDQSVALPEGVSVFIGRYSISGIEAFYEQHLEKYLGDPKVTLTFLLDSSGIVSIAKAEVSLEEEYQIEVEVPVKKETSTATEDAAEKPKDEADLTEKAEDAETVEKAEKVEEEKVEKVMETRKRTIRSALKVELVEERLGEKRKIGMSILPMSASQKIASVEMLREMDSADNKRKADLDAKNRLEAFVYSARDTLESDDEVIRQVTLPEQVTTVLAQLEAAEEWLYEDGDKAEASEYDAKRSDMKTKLDEILFRVSEKTDFPNAIEDAKRLALSMKAKLSDYAETRPWINEQEQSDARARVEELETYVEDAMAKQKEHPPHETPLFTSANVKKQMQQVKKLIDKLAKKQKPKPVKEANATESASKDGEQVESETEIKTESEMETEIKTESEMETEIKTENETEMETHSETESENESKTEENADGHEDL</sequence>
<keyword evidence="1" id="KW-0547">Nucleotide-binding</keyword>
<dbReference type="PRINTS" id="PR00301">
    <property type="entry name" value="HEATSHOCK70"/>
</dbReference>
<keyword evidence="4" id="KW-0143">Chaperone</keyword>
<evidence type="ECO:0000256" key="1">
    <source>
        <dbReference type="ARBA" id="ARBA00022741"/>
    </source>
</evidence>
<dbReference type="AlphaFoldDB" id="F0WJR8"/>
<dbReference type="SUPFAM" id="SSF100934">
    <property type="entry name" value="Heat shock protein 70kD (HSP70), C-terminal subdomain"/>
    <property type="match status" value="1"/>
</dbReference>
<dbReference type="EMBL" id="FR824170">
    <property type="protein sequence ID" value="CCA21519.1"/>
    <property type="molecule type" value="Genomic_DNA"/>
</dbReference>
<dbReference type="Gene3D" id="3.30.420.40">
    <property type="match status" value="2"/>
</dbReference>
<feature type="compositionally biased region" description="Basic and acidic residues" evidence="5">
    <location>
        <begin position="585"/>
        <end position="613"/>
    </location>
</feature>
<feature type="region of interest" description="Disordered" evidence="5">
    <location>
        <begin position="843"/>
        <end position="929"/>
    </location>
</feature>
<dbReference type="FunFam" id="3.90.640.10:FF:000004">
    <property type="entry name" value="Heat shock 70 kDa protein 4"/>
    <property type="match status" value="1"/>
</dbReference>
<keyword evidence="2" id="KW-0256">Endoplasmic reticulum</keyword>
<dbReference type="CDD" id="cd10230">
    <property type="entry name" value="ASKHA_NBD_HSP70_HYOU1"/>
    <property type="match status" value="1"/>
</dbReference>
<evidence type="ECO:0000256" key="6">
    <source>
        <dbReference type="SAM" id="Phobius"/>
    </source>
</evidence>
<dbReference type="Gene3D" id="1.20.1270.10">
    <property type="match status" value="1"/>
</dbReference>
<dbReference type="GO" id="GO:0030968">
    <property type="term" value="P:endoplasmic reticulum unfolded protein response"/>
    <property type="evidence" value="ECO:0007669"/>
    <property type="project" value="TreeGrafter"/>
</dbReference>
<accession>F0WJR8</accession>
<dbReference type="InterPro" id="IPR013126">
    <property type="entry name" value="Hsp_70_fam"/>
</dbReference>
<dbReference type="GO" id="GO:0005524">
    <property type="term" value="F:ATP binding"/>
    <property type="evidence" value="ECO:0007669"/>
    <property type="project" value="UniProtKB-KW"/>
</dbReference>
<dbReference type="HOGENOM" id="CLU_005965_5_0_1"/>
<name>F0WJR8_9STRA</name>
<organism evidence="7">
    <name type="scientific">Albugo laibachii Nc14</name>
    <dbReference type="NCBI Taxonomy" id="890382"/>
    <lineage>
        <taxon>Eukaryota</taxon>
        <taxon>Sar</taxon>
        <taxon>Stramenopiles</taxon>
        <taxon>Oomycota</taxon>
        <taxon>Peronosporomycetes</taxon>
        <taxon>Albuginales</taxon>
        <taxon>Albuginaceae</taxon>
        <taxon>Albugo</taxon>
    </lineage>
</organism>
<evidence type="ECO:0000256" key="3">
    <source>
        <dbReference type="ARBA" id="ARBA00022840"/>
    </source>
</evidence>
<dbReference type="Gene3D" id="3.30.30.30">
    <property type="match status" value="1"/>
</dbReference>
<dbReference type="Gene3D" id="3.90.640.10">
    <property type="entry name" value="Actin, Chain A, domain 4"/>
    <property type="match status" value="1"/>
</dbReference>
<dbReference type="GO" id="GO:0034663">
    <property type="term" value="C:endoplasmic reticulum chaperone complex"/>
    <property type="evidence" value="ECO:0007669"/>
    <property type="project" value="TreeGrafter"/>
</dbReference>
<dbReference type="InterPro" id="IPR043129">
    <property type="entry name" value="ATPase_NBD"/>
</dbReference>
<keyword evidence="6" id="KW-0812">Transmembrane</keyword>
<reference evidence="7" key="2">
    <citation type="submission" date="2011-02" db="EMBL/GenBank/DDBJ databases">
        <authorList>
            <person name="MacLean D."/>
        </authorList>
    </citation>
    <scope>NUCLEOTIDE SEQUENCE</scope>
</reference>
<evidence type="ECO:0000256" key="2">
    <source>
        <dbReference type="ARBA" id="ARBA00022824"/>
    </source>
</evidence>
<evidence type="ECO:0000256" key="5">
    <source>
        <dbReference type="SAM" id="MobiDB-lite"/>
    </source>
</evidence>
<keyword evidence="7" id="KW-0346">Stress response</keyword>
<dbReference type="Gene3D" id="2.60.34.10">
    <property type="entry name" value="Substrate Binding Domain Of DNAk, Chain A, domain 1"/>
    <property type="match status" value="1"/>
</dbReference>
<dbReference type="PANTHER" id="PTHR45639:SF3">
    <property type="entry name" value="HYPOXIA UP-REGULATED PROTEIN 1"/>
    <property type="match status" value="1"/>
</dbReference>